<accession>A0A1F6D941</accession>
<dbReference type="EMBL" id="MFKX01000008">
    <property type="protein sequence ID" value="OGG57926.1"/>
    <property type="molecule type" value="Genomic_DNA"/>
</dbReference>
<dbReference type="AlphaFoldDB" id="A0A1F6D941"/>
<comment type="caution">
    <text evidence="1">The sequence shown here is derived from an EMBL/GenBank/DDBJ whole genome shotgun (WGS) entry which is preliminary data.</text>
</comment>
<reference evidence="1 2" key="1">
    <citation type="journal article" date="2016" name="Nat. Commun.">
        <title>Thousands of microbial genomes shed light on interconnected biogeochemical processes in an aquifer system.</title>
        <authorList>
            <person name="Anantharaman K."/>
            <person name="Brown C.T."/>
            <person name="Hug L.A."/>
            <person name="Sharon I."/>
            <person name="Castelle C.J."/>
            <person name="Probst A.J."/>
            <person name="Thomas B.C."/>
            <person name="Singh A."/>
            <person name="Wilkins M.J."/>
            <person name="Karaoz U."/>
            <person name="Brodie E.L."/>
            <person name="Williams K.H."/>
            <person name="Hubbard S.S."/>
            <person name="Banfield J.F."/>
        </authorList>
    </citation>
    <scope>NUCLEOTIDE SEQUENCE [LARGE SCALE GENOMIC DNA]</scope>
</reference>
<sequence>MAMLARGKGLGVYILIIGLLFAFVVSVHTANAQDAPATGESDKIKTLNDDCVVKSPLTGRTVGKYCTVEPRIIGTKVNCIPFDAAPPGTCIVHYCDPILGICADTSLASLGSLESSFNQTLIEGSYNFDPNVFSTGYSPTGGLNSSLLNNSFGTQSYGTFGTQSLGSSYGGFGGFFQNVQNLLGPLFGVQPTTPLPACPGGMCFSVGVRG</sequence>
<gene>
    <name evidence="1" type="ORF">A2853_03295</name>
</gene>
<protein>
    <submittedName>
        <fullName evidence="1">Uncharacterized protein</fullName>
    </submittedName>
</protein>
<organism evidence="1 2">
    <name type="scientific">Candidatus Kaiserbacteria bacterium RIFCSPHIGHO2_01_FULL_55_17</name>
    <dbReference type="NCBI Taxonomy" id="1798484"/>
    <lineage>
        <taxon>Bacteria</taxon>
        <taxon>Candidatus Kaiseribacteriota</taxon>
    </lineage>
</organism>
<evidence type="ECO:0000313" key="1">
    <source>
        <dbReference type="EMBL" id="OGG57926.1"/>
    </source>
</evidence>
<proteinExistence type="predicted"/>
<dbReference type="Proteomes" id="UP000177958">
    <property type="component" value="Unassembled WGS sequence"/>
</dbReference>
<name>A0A1F6D941_9BACT</name>
<evidence type="ECO:0000313" key="2">
    <source>
        <dbReference type="Proteomes" id="UP000177958"/>
    </source>
</evidence>